<dbReference type="Proteomes" id="UP000070133">
    <property type="component" value="Unassembled WGS sequence"/>
</dbReference>
<comment type="caution">
    <text evidence="2">The sequence shown here is derived from an EMBL/GenBank/DDBJ whole genome shotgun (WGS) entry which is preliminary data.</text>
</comment>
<dbReference type="OrthoDB" id="2935572at2759"/>
<reference evidence="2 3" key="1">
    <citation type="submission" date="2015-07" db="EMBL/GenBank/DDBJ databases">
        <title>Comparative genomics of the Sigatoka disease complex on banana suggests a link between parallel evolutionary changes in Pseudocercospora fijiensis and Pseudocercospora eumusae and increased virulence on the banana host.</title>
        <authorList>
            <person name="Chang T.-C."/>
            <person name="Salvucci A."/>
            <person name="Crous P.W."/>
            <person name="Stergiopoulos I."/>
        </authorList>
    </citation>
    <scope>NUCLEOTIDE SEQUENCE [LARGE SCALE GENOMIC DNA]</scope>
    <source>
        <strain evidence="2 3">CBS 114824</strain>
    </source>
</reference>
<proteinExistence type="predicted"/>
<dbReference type="EMBL" id="LFZN01000266">
    <property type="protein sequence ID" value="KXS94686.1"/>
    <property type="molecule type" value="Genomic_DNA"/>
</dbReference>
<feature type="region of interest" description="Disordered" evidence="1">
    <location>
        <begin position="378"/>
        <end position="426"/>
    </location>
</feature>
<evidence type="ECO:0008006" key="4">
    <source>
        <dbReference type="Google" id="ProtNLM"/>
    </source>
</evidence>
<organism evidence="2 3">
    <name type="scientific">Pseudocercospora eumusae</name>
    <dbReference type="NCBI Taxonomy" id="321146"/>
    <lineage>
        <taxon>Eukaryota</taxon>
        <taxon>Fungi</taxon>
        <taxon>Dikarya</taxon>
        <taxon>Ascomycota</taxon>
        <taxon>Pezizomycotina</taxon>
        <taxon>Dothideomycetes</taxon>
        <taxon>Dothideomycetidae</taxon>
        <taxon>Mycosphaerellales</taxon>
        <taxon>Mycosphaerellaceae</taxon>
        <taxon>Pseudocercospora</taxon>
    </lineage>
</organism>
<keyword evidence="3" id="KW-1185">Reference proteome</keyword>
<gene>
    <name evidence="2" type="ORF">AC578_10367</name>
</gene>
<dbReference type="SUPFAM" id="SSF54928">
    <property type="entry name" value="RNA-binding domain, RBD"/>
    <property type="match status" value="1"/>
</dbReference>
<evidence type="ECO:0000313" key="2">
    <source>
        <dbReference type="EMBL" id="KXS94686.1"/>
    </source>
</evidence>
<dbReference type="CDD" id="cd12261">
    <property type="entry name" value="RRM1_3_MRN1"/>
    <property type="match status" value="1"/>
</dbReference>
<evidence type="ECO:0000256" key="1">
    <source>
        <dbReference type="SAM" id="MobiDB-lite"/>
    </source>
</evidence>
<protein>
    <recommendedName>
        <fullName evidence="4">RRM domain-containing protein</fullName>
    </recommendedName>
</protein>
<feature type="region of interest" description="Disordered" evidence="1">
    <location>
        <begin position="126"/>
        <end position="155"/>
    </location>
</feature>
<dbReference type="InterPro" id="IPR035979">
    <property type="entry name" value="RBD_domain_sf"/>
</dbReference>
<evidence type="ECO:0000313" key="3">
    <source>
        <dbReference type="Proteomes" id="UP000070133"/>
    </source>
</evidence>
<sequence>MAFSEQVTVDKSYFDALLRRADFHTSAHILARQDAASVAISKAEYDSLLRDSRHFHLLKHSLFQGGLTPDSLALLIKPNIDSWPDEYNDTPPAYANHHTPSPNVGASAPSFSALSGCANLHRESLQPVSAGQRAADARRRLSNPPSPSSLPDHADFDEADSFIDDHVHVDATHTTNAAPLRTLYLSGFAPNTTYRDLLTVIKGGKLLNINMRSERSATVTFADGAADFLAWVKRHDIYLHSKRIDFKWADRQYHLNNHIQNKLANGATRNILIRSAVEKGFTEAQIRADMDHIHNLIVIDVTFKAGNAYVATNSVHNALFARTCMMSRTAYRGCKIEFFPDECDMPLPTRATITKPLSQEPIKKTMSLSNRFDMLNVDGAQSDSDEENRDPHDSAQSDNDEDEDDTVDIGTPHGVSLRFLDEDGAN</sequence>
<name>A0A139GWW5_9PEZI</name>
<dbReference type="STRING" id="321146.A0A139GWW5"/>
<dbReference type="GO" id="GO:0003676">
    <property type="term" value="F:nucleic acid binding"/>
    <property type="evidence" value="ECO:0007669"/>
    <property type="project" value="InterPro"/>
</dbReference>
<feature type="compositionally biased region" description="Acidic residues" evidence="1">
    <location>
        <begin position="398"/>
        <end position="407"/>
    </location>
</feature>
<accession>A0A139GWW5</accession>
<dbReference type="AlphaFoldDB" id="A0A139GWW5"/>